<dbReference type="PANTHER" id="PTHR13261:SF0">
    <property type="entry name" value="BRCA2 AND CDKN1A-INTERACTING PROTEIN"/>
    <property type="match status" value="1"/>
</dbReference>
<dbReference type="EMBL" id="BDGG01000021">
    <property type="protein sequence ID" value="GAV09286.1"/>
    <property type="molecule type" value="Genomic_DNA"/>
</dbReference>
<feature type="region of interest" description="Disordered" evidence="2">
    <location>
        <begin position="1"/>
        <end position="38"/>
    </location>
</feature>
<evidence type="ECO:0008006" key="5">
    <source>
        <dbReference type="Google" id="ProtNLM"/>
    </source>
</evidence>
<dbReference type="Proteomes" id="UP000186922">
    <property type="component" value="Unassembled WGS sequence"/>
</dbReference>
<dbReference type="PANTHER" id="PTHR13261">
    <property type="entry name" value="BRCA2 AND CDKN1A INTERACTING PROTEIN"/>
    <property type="match status" value="1"/>
</dbReference>
<gene>
    <name evidence="3" type="primary">RvY_18855-1</name>
    <name evidence="3" type="synonym">RvY_18855.1</name>
    <name evidence="3" type="ORF">RvY_18855</name>
</gene>
<dbReference type="STRING" id="947166.A0A1D1W7I4"/>
<keyword evidence="4" id="KW-1185">Reference proteome</keyword>
<protein>
    <recommendedName>
        <fullName evidence="5">Protein BCCIP homolog</fullName>
    </recommendedName>
</protein>
<dbReference type="OrthoDB" id="27543at2759"/>
<name>A0A1D1W7I4_RAMVA</name>
<reference evidence="3 4" key="1">
    <citation type="journal article" date="2016" name="Nat. Commun.">
        <title>Extremotolerant tardigrade genome and improved radiotolerance of human cultured cells by tardigrade-unique protein.</title>
        <authorList>
            <person name="Hashimoto T."/>
            <person name="Horikawa D.D."/>
            <person name="Saito Y."/>
            <person name="Kuwahara H."/>
            <person name="Kozuka-Hata H."/>
            <person name="Shin-I T."/>
            <person name="Minakuchi Y."/>
            <person name="Ohishi K."/>
            <person name="Motoyama A."/>
            <person name="Aizu T."/>
            <person name="Enomoto A."/>
            <person name="Kondo K."/>
            <person name="Tanaka S."/>
            <person name="Hara Y."/>
            <person name="Koshikawa S."/>
            <person name="Sagara H."/>
            <person name="Miura T."/>
            <person name="Yokobori S."/>
            <person name="Miyagawa K."/>
            <person name="Suzuki Y."/>
            <person name="Kubo T."/>
            <person name="Oyama M."/>
            <person name="Kohara Y."/>
            <person name="Fujiyama A."/>
            <person name="Arakawa K."/>
            <person name="Katayama T."/>
            <person name="Toyoda A."/>
            <person name="Kunieda T."/>
        </authorList>
    </citation>
    <scope>NUCLEOTIDE SEQUENCE [LARGE SCALE GENOMIC DNA]</scope>
    <source>
        <strain evidence="3 4">YOKOZUNA-1</strain>
    </source>
</reference>
<sequence>MAAEKDETSGSGSESSEEEEMETSGTGTEIVNVEFEARSPEEADAASIQRLLKQLLPSGVDLTALTQLVLSQSYVGAVVIQPNDGKPAESEAWDDDEEDIFGLTTLINLQARKENPAVINFLDYLKSKYESKGRSVENKAKFSDLFEGKLGDVGWIINERFVNLPSQLAPNLFESLSADLEEAIAKSMPYKVSRYLLIAKAHVLKGGTIQNPLFVNDEEEMFFEVG</sequence>
<comment type="similarity">
    <text evidence="1">Belongs to the BCP1 family.</text>
</comment>
<dbReference type="AlphaFoldDB" id="A0A1D1W7I4"/>
<comment type="caution">
    <text evidence="3">The sequence shown here is derived from an EMBL/GenBank/DDBJ whole genome shotgun (WGS) entry which is preliminary data.</text>
</comment>
<evidence type="ECO:0000256" key="2">
    <source>
        <dbReference type="SAM" id="MobiDB-lite"/>
    </source>
</evidence>
<accession>A0A1D1W7I4</accession>
<dbReference type="InterPro" id="IPR025602">
    <property type="entry name" value="BCP1_family"/>
</dbReference>
<dbReference type="Pfam" id="PF13862">
    <property type="entry name" value="BCCIP"/>
    <property type="match status" value="1"/>
</dbReference>
<evidence type="ECO:0000313" key="4">
    <source>
        <dbReference type="Proteomes" id="UP000186922"/>
    </source>
</evidence>
<organism evidence="3 4">
    <name type="scientific">Ramazzottius varieornatus</name>
    <name type="common">Water bear</name>
    <name type="synonym">Tardigrade</name>
    <dbReference type="NCBI Taxonomy" id="947166"/>
    <lineage>
        <taxon>Eukaryota</taxon>
        <taxon>Metazoa</taxon>
        <taxon>Ecdysozoa</taxon>
        <taxon>Tardigrada</taxon>
        <taxon>Eutardigrada</taxon>
        <taxon>Parachela</taxon>
        <taxon>Hypsibioidea</taxon>
        <taxon>Ramazzottiidae</taxon>
        <taxon>Ramazzottius</taxon>
    </lineage>
</organism>
<dbReference type="GO" id="GO:0005634">
    <property type="term" value="C:nucleus"/>
    <property type="evidence" value="ECO:0007669"/>
    <property type="project" value="TreeGrafter"/>
</dbReference>
<evidence type="ECO:0000256" key="1">
    <source>
        <dbReference type="ARBA" id="ARBA00006781"/>
    </source>
</evidence>
<evidence type="ECO:0000313" key="3">
    <source>
        <dbReference type="EMBL" id="GAV09286.1"/>
    </source>
</evidence>
<proteinExistence type="inferred from homology"/>